<dbReference type="KEGG" id="ptkz:JDV02_003471"/>
<dbReference type="Pfam" id="PF24802">
    <property type="entry name" value="DUF7703"/>
    <property type="match status" value="1"/>
</dbReference>
<name>A0A9Q8QBN4_9HYPO</name>
<protein>
    <recommendedName>
        <fullName evidence="3">DUF7703 domain-containing protein</fullName>
    </recommendedName>
</protein>
<keyword evidence="2" id="KW-0472">Membrane</keyword>
<dbReference type="InterPro" id="IPR056120">
    <property type="entry name" value="DUF7703"/>
</dbReference>
<dbReference type="OrthoDB" id="405906at2759"/>
<dbReference type="PANTHER" id="PTHR37013:SF3">
    <property type="entry name" value="INTEGRAL MEMBRANE PROTEIN (AFU_ORTHOLOGUE AFUA_1G05950)"/>
    <property type="match status" value="1"/>
</dbReference>
<evidence type="ECO:0000313" key="4">
    <source>
        <dbReference type="EMBL" id="UNI17093.1"/>
    </source>
</evidence>
<dbReference type="AlphaFoldDB" id="A0A9Q8QBN4"/>
<accession>A0A9Q8QBN4</accession>
<feature type="transmembrane region" description="Helical" evidence="2">
    <location>
        <begin position="49"/>
        <end position="66"/>
    </location>
</feature>
<feature type="transmembrane region" description="Helical" evidence="2">
    <location>
        <begin position="114"/>
        <end position="138"/>
    </location>
</feature>
<proteinExistence type="predicted"/>
<feature type="transmembrane region" description="Helical" evidence="2">
    <location>
        <begin position="17"/>
        <end position="37"/>
    </location>
</feature>
<keyword evidence="2" id="KW-0812">Transmembrane</keyword>
<evidence type="ECO:0000259" key="3">
    <source>
        <dbReference type="Pfam" id="PF24802"/>
    </source>
</evidence>
<feature type="region of interest" description="Disordered" evidence="1">
    <location>
        <begin position="324"/>
        <end position="369"/>
    </location>
</feature>
<keyword evidence="5" id="KW-1185">Reference proteome</keyword>
<evidence type="ECO:0000256" key="2">
    <source>
        <dbReference type="SAM" id="Phobius"/>
    </source>
</evidence>
<dbReference type="GeneID" id="72065428"/>
<organism evidence="4 5">
    <name type="scientific">Purpureocillium takamizusanense</name>
    <dbReference type="NCBI Taxonomy" id="2060973"/>
    <lineage>
        <taxon>Eukaryota</taxon>
        <taxon>Fungi</taxon>
        <taxon>Dikarya</taxon>
        <taxon>Ascomycota</taxon>
        <taxon>Pezizomycotina</taxon>
        <taxon>Sordariomycetes</taxon>
        <taxon>Hypocreomycetidae</taxon>
        <taxon>Hypocreales</taxon>
        <taxon>Ophiocordycipitaceae</taxon>
        <taxon>Purpureocillium</taxon>
    </lineage>
</organism>
<reference evidence="4" key="1">
    <citation type="submission" date="2021-11" db="EMBL/GenBank/DDBJ databases">
        <title>Purpureocillium_takamizusanense_genome.</title>
        <authorList>
            <person name="Nguyen N.-H."/>
        </authorList>
    </citation>
    <scope>NUCLEOTIDE SEQUENCE</scope>
    <source>
        <strain evidence="4">PT3</strain>
    </source>
</reference>
<feature type="transmembrane region" description="Helical" evidence="2">
    <location>
        <begin position="200"/>
        <end position="220"/>
    </location>
</feature>
<feature type="compositionally biased region" description="Basic and acidic residues" evidence="1">
    <location>
        <begin position="325"/>
        <end position="338"/>
    </location>
</feature>
<feature type="domain" description="DUF7703" evidence="3">
    <location>
        <begin position="22"/>
        <end position="254"/>
    </location>
</feature>
<evidence type="ECO:0000256" key="1">
    <source>
        <dbReference type="SAM" id="MobiDB-lite"/>
    </source>
</evidence>
<dbReference type="RefSeq" id="XP_047840574.1">
    <property type="nucleotide sequence ID" value="XM_047984600.1"/>
</dbReference>
<sequence length="369" mass="40930">MESTESIHGDCVTRTQIFTPIVILVVLSLYNVLELNVIIFTTFKSRKSLYFWSFLAATNGIAPHSIGFLLKQIVSPNYFVVFTSLVAVGWVMMVTGQSLVLYSRLHLILRNPFHLRLVLGMIVINAVVLHIPIIILMFGANSSMAGIFEFPYSVYEKIQVTVFSLQEIFISLVYLKACASFFEVQGALHGSSVREVRNHLWMVNVVAILLDIPILVLEYANLYLYQTAYKALVYSIKLKLEFRILNQLIEVTKSRDHNSGSNRAAGMNGPTAIHMGTIKGVNDNHGTHSRMEAYAYGSEAGQGAAHSGPGNGVMMTTEIVVQRQKRLEDDSDSAEHRSIAGGEARSGTRGAVDASSKTSSEMNLTRREY</sequence>
<evidence type="ECO:0000313" key="5">
    <source>
        <dbReference type="Proteomes" id="UP000829364"/>
    </source>
</evidence>
<feature type="transmembrane region" description="Helical" evidence="2">
    <location>
        <begin position="78"/>
        <end position="102"/>
    </location>
</feature>
<keyword evidence="2" id="KW-1133">Transmembrane helix</keyword>
<dbReference type="Proteomes" id="UP000829364">
    <property type="component" value="Chromosome 2"/>
</dbReference>
<dbReference type="EMBL" id="CP086355">
    <property type="protein sequence ID" value="UNI17093.1"/>
    <property type="molecule type" value="Genomic_DNA"/>
</dbReference>
<gene>
    <name evidence="4" type="ORF">JDV02_003471</name>
</gene>
<dbReference type="PANTHER" id="PTHR37013">
    <property type="entry name" value="INTEGRAL MEMBRANE PROTEIN (AFU_ORTHOLOGUE AFUA_1G05950)-RELATED"/>
    <property type="match status" value="1"/>
</dbReference>